<feature type="region of interest" description="Disordered" evidence="1">
    <location>
        <begin position="134"/>
        <end position="191"/>
    </location>
</feature>
<sequence>MGAESEAEPAGRRDAMGEFIPAPGGRPLTALCAPTPGPANYQLPELNAHRPGRARAPAAGIRLAVTLKPRLSAPDYRCSPGPVHLVTVGDVASRPARTSLKAVPAAGVTVGLPSPLDKGIVSAPAPVYGPEMTFRPFESESPAQETPGPAAYSPEKPARRRAPAFSLAGQLTPSQSGAPPAPTPAPNAYSPRPVLARAARYPLGLRHVDMSGRQQQLVPSPAAYTPRGGGGCRLRAGATLKGRASRYTYTGFDQSRPLGDMSQRAQRTRPVIY</sequence>
<evidence type="ECO:0000313" key="2">
    <source>
        <dbReference type="EMBL" id="KAF0303155.1"/>
    </source>
</evidence>
<evidence type="ECO:0008006" key="4">
    <source>
        <dbReference type="Google" id="ProtNLM"/>
    </source>
</evidence>
<dbReference type="InterPro" id="IPR010736">
    <property type="entry name" value="SHIPPO-rpt"/>
</dbReference>
<dbReference type="Pfam" id="PF07004">
    <property type="entry name" value="SHIPPO-rpt"/>
    <property type="match status" value="1"/>
</dbReference>
<evidence type="ECO:0000256" key="1">
    <source>
        <dbReference type="SAM" id="MobiDB-lite"/>
    </source>
</evidence>
<evidence type="ECO:0000313" key="3">
    <source>
        <dbReference type="Proteomes" id="UP000440578"/>
    </source>
</evidence>
<comment type="caution">
    <text evidence="2">The sequence shown here is derived from an EMBL/GenBank/DDBJ whole genome shotgun (WGS) entry which is preliminary data.</text>
</comment>
<dbReference type="Proteomes" id="UP000440578">
    <property type="component" value="Unassembled WGS sequence"/>
</dbReference>
<dbReference type="EMBL" id="VIIS01000970">
    <property type="protein sequence ID" value="KAF0303155.1"/>
    <property type="molecule type" value="Genomic_DNA"/>
</dbReference>
<dbReference type="AlphaFoldDB" id="A0A6A4W9D9"/>
<organism evidence="2 3">
    <name type="scientific">Amphibalanus amphitrite</name>
    <name type="common">Striped barnacle</name>
    <name type="synonym">Balanus amphitrite</name>
    <dbReference type="NCBI Taxonomy" id="1232801"/>
    <lineage>
        <taxon>Eukaryota</taxon>
        <taxon>Metazoa</taxon>
        <taxon>Ecdysozoa</taxon>
        <taxon>Arthropoda</taxon>
        <taxon>Crustacea</taxon>
        <taxon>Multicrustacea</taxon>
        <taxon>Cirripedia</taxon>
        <taxon>Thoracica</taxon>
        <taxon>Thoracicalcarea</taxon>
        <taxon>Balanomorpha</taxon>
        <taxon>Balanoidea</taxon>
        <taxon>Balanidae</taxon>
        <taxon>Amphibalaninae</taxon>
        <taxon>Amphibalanus</taxon>
    </lineage>
</organism>
<accession>A0A6A4W9D9</accession>
<proteinExistence type="predicted"/>
<keyword evidence="3" id="KW-1185">Reference proteome</keyword>
<protein>
    <recommendedName>
        <fullName evidence="4">Outer dense fiber protein 3-like protein 2</fullName>
    </recommendedName>
</protein>
<gene>
    <name evidence="2" type="ORF">FJT64_024867</name>
</gene>
<feature type="region of interest" description="Disordered" evidence="1">
    <location>
        <begin position="1"/>
        <end position="21"/>
    </location>
</feature>
<name>A0A6A4W9D9_AMPAM</name>
<reference evidence="2 3" key="1">
    <citation type="submission" date="2019-07" db="EMBL/GenBank/DDBJ databases">
        <title>Draft genome assembly of a fouling barnacle, Amphibalanus amphitrite (Darwin, 1854): The first reference genome for Thecostraca.</title>
        <authorList>
            <person name="Kim W."/>
        </authorList>
    </citation>
    <scope>NUCLEOTIDE SEQUENCE [LARGE SCALE GENOMIC DNA]</scope>
    <source>
        <strain evidence="2">SNU_AA5</strain>
        <tissue evidence="2">Soma without cirri and trophi</tissue>
    </source>
</reference>